<dbReference type="FunFam" id="3.30.559.10:FF:000004">
    <property type="entry name" value="Acetyltransferase component of pyruvate dehydrogenase complex"/>
    <property type="match status" value="1"/>
</dbReference>
<feature type="domain" description="Lipoyl-binding" evidence="10">
    <location>
        <begin position="118"/>
        <end position="192"/>
    </location>
</feature>
<keyword evidence="6 9" id="KW-0012">Acyltransferase</keyword>
<evidence type="ECO:0000259" key="11">
    <source>
        <dbReference type="PROSITE" id="PS51826"/>
    </source>
</evidence>
<dbReference type="RefSeq" id="WP_068165994.1">
    <property type="nucleotide sequence ID" value="NZ_AOGK01000012.1"/>
</dbReference>
<dbReference type="InterPro" id="IPR001078">
    <property type="entry name" value="2-oxoacid_DH_actylTfrase"/>
</dbReference>
<dbReference type="GO" id="GO:0006086">
    <property type="term" value="P:pyruvate decarboxylation to acetyl-CoA"/>
    <property type="evidence" value="ECO:0007669"/>
    <property type="project" value="UniProtKB-UniRule"/>
</dbReference>
<dbReference type="PANTHER" id="PTHR43178">
    <property type="entry name" value="DIHYDROLIPOAMIDE ACETYLTRANSFERASE COMPONENT OF PYRUVATE DEHYDROGENASE COMPLEX"/>
    <property type="match status" value="1"/>
</dbReference>
<keyword evidence="5 9" id="KW-0450">Lipoyl</keyword>
<evidence type="ECO:0000259" key="10">
    <source>
        <dbReference type="PROSITE" id="PS50968"/>
    </source>
</evidence>
<dbReference type="SUPFAM" id="SSF47005">
    <property type="entry name" value="Peripheral subunit-binding domain of 2-oxo acid dehydrogenase complex"/>
    <property type="match status" value="1"/>
</dbReference>
<dbReference type="Pfam" id="PF00198">
    <property type="entry name" value="2-oxoacid_dh"/>
    <property type="match status" value="1"/>
</dbReference>
<comment type="function">
    <text evidence="7">The pyruvate dehydrogenase complex catalyzes the overall conversion of pyruvate to acetyl-CoA and CO(2). It contains multiple copies of three enzymatic components: pyruvate dehydrogenase (E1), dihydrolipoamide acetyltransferase (E2) and lipoamide dehydrogenase (E3).</text>
</comment>
<keyword evidence="13" id="KW-1185">Reference proteome</keyword>
<dbReference type="PROSITE" id="PS51826">
    <property type="entry name" value="PSBD"/>
    <property type="match status" value="1"/>
</dbReference>
<comment type="caution">
    <text evidence="12">The sequence shown here is derived from an EMBL/GenBank/DDBJ whole genome shotgun (WGS) entry which is preliminary data.</text>
</comment>
<dbReference type="EC" id="2.3.1.12" evidence="9"/>
<evidence type="ECO:0000256" key="1">
    <source>
        <dbReference type="ARBA" id="ARBA00007317"/>
    </source>
</evidence>
<dbReference type="Pfam" id="PF00364">
    <property type="entry name" value="Biotin_lipoyl"/>
    <property type="match status" value="2"/>
</dbReference>
<dbReference type="GO" id="GO:0031405">
    <property type="term" value="F:lipoic acid binding"/>
    <property type="evidence" value="ECO:0007669"/>
    <property type="project" value="TreeGrafter"/>
</dbReference>
<dbReference type="SUPFAM" id="SSF51230">
    <property type="entry name" value="Single hybrid motif"/>
    <property type="match status" value="2"/>
</dbReference>
<evidence type="ECO:0000313" key="12">
    <source>
        <dbReference type="EMBL" id="MDG5976553.1"/>
    </source>
</evidence>
<dbReference type="FunFam" id="2.40.50.100:FF:000009">
    <property type="entry name" value="Acetyltransferase component of pyruvate dehydrogenase complex"/>
    <property type="match status" value="2"/>
</dbReference>
<comment type="subunit">
    <text evidence="2 9">Forms a 24-polypeptide structural core with octahedral symmetry.</text>
</comment>
<dbReference type="Gene3D" id="2.40.50.100">
    <property type="match status" value="2"/>
</dbReference>
<evidence type="ECO:0000256" key="8">
    <source>
        <dbReference type="ARBA" id="ARBA00048370"/>
    </source>
</evidence>
<protein>
    <recommendedName>
        <fullName evidence="9">Acetyltransferase component of pyruvate dehydrogenase complex</fullName>
        <ecNumber evidence="9">2.3.1.12</ecNumber>
    </recommendedName>
</protein>
<feature type="domain" description="Peripheral subunit-binding (PSBD)" evidence="11">
    <location>
        <begin position="245"/>
        <end position="282"/>
    </location>
</feature>
<evidence type="ECO:0000256" key="9">
    <source>
        <dbReference type="RuleBase" id="RU361137"/>
    </source>
</evidence>
<keyword evidence="3 9" id="KW-0808">Transferase</keyword>
<evidence type="ECO:0000256" key="3">
    <source>
        <dbReference type="ARBA" id="ARBA00022679"/>
    </source>
</evidence>
<comment type="similarity">
    <text evidence="1 9">Belongs to the 2-oxoacid dehydrogenase family.</text>
</comment>
<dbReference type="InterPro" id="IPR036625">
    <property type="entry name" value="E3-bd_dom_sf"/>
</dbReference>
<dbReference type="GO" id="GO:0045254">
    <property type="term" value="C:pyruvate dehydrogenase complex"/>
    <property type="evidence" value="ECO:0007669"/>
    <property type="project" value="UniProtKB-UniRule"/>
</dbReference>
<name>A0A9X4NRR2_9BURK</name>
<dbReference type="InterPro" id="IPR011053">
    <property type="entry name" value="Single_hybrid_motif"/>
</dbReference>
<feature type="domain" description="Lipoyl-binding" evidence="10">
    <location>
        <begin position="3"/>
        <end position="77"/>
    </location>
</feature>
<dbReference type="NCBIfam" id="TIGR01348">
    <property type="entry name" value="PDHac_trf_long"/>
    <property type="match status" value="1"/>
</dbReference>
<gene>
    <name evidence="12" type="ORF">H010_14896</name>
</gene>
<dbReference type="InterPro" id="IPR006256">
    <property type="entry name" value="AcTrfase_Pyrv_DH_cplx"/>
</dbReference>
<dbReference type="InterPro" id="IPR003016">
    <property type="entry name" value="2-oxoA_DH_lipoyl-BS"/>
</dbReference>
<comment type="catalytic activity">
    <reaction evidence="8 9">
        <text>N(6)-[(R)-dihydrolipoyl]-L-lysyl-[protein] + acetyl-CoA = N(6)-[(R)-S(8)-acetyldihydrolipoyl]-L-lysyl-[protein] + CoA</text>
        <dbReference type="Rhea" id="RHEA:17017"/>
        <dbReference type="Rhea" id="RHEA-COMP:10475"/>
        <dbReference type="Rhea" id="RHEA-COMP:10478"/>
        <dbReference type="ChEBI" id="CHEBI:57287"/>
        <dbReference type="ChEBI" id="CHEBI:57288"/>
        <dbReference type="ChEBI" id="CHEBI:83100"/>
        <dbReference type="ChEBI" id="CHEBI:83111"/>
        <dbReference type="EC" id="2.3.1.12"/>
    </reaction>
</comment>
<dbReference type="SUPFAM" id="SSF52777">
    <property type="entry name" value="CoA-dependent acyltransferases"/>
    <property type="match status" value="1"/>
</dbReference>
<dbReference type="PROSITE" id="PS00189">
    <property type="entry name" value="LIPOYL"/>
    <property type="match status" value="2"/>
</dbReference>
<evidence type="ECO:0000256" key="6">
    <source>
        <dbReference type="ARBA" id="ARBA00023315"/>
    </source>
</evidence>
<accession>A0A9X4NRR2</accession>
<dbReference type="Gene3D" id="4.10.320.10">
    <property type="entry name" value="E3-binding domain"/>
    <property type="match status" value="1"/>
</dbReference>
<dbReference type="InterPro" id="IPR050743">
    <property type="entry name" value="2-oxoacid_DH_E2_comp"/>
</dbReference>
<dbReference type="PROSITE" id="PS50968">
    <property type="entry name" value="BIOTINYL_LIPOYL"/>
    <property type="match status" value="2"/>
</dbReference>
<evidence type="ECO:0000256" key="7">
    <source>
        <dbReference type="ARBA" id="ARBA00025211"/>
    </source>
</evidence>
<dbReference type="Proteomes" id="UP001152876">
    <property type="component" value="Unassembled WGS sequence"/>
</dbReference>
<dbReference type="GO" id="GO:0004742">
    <property type="term" value="F:dihydrolipoyllysine-residue acetyltransferase activity"/>
    <property type="evidence" value="ECO:0007669"/>
    <property type="project" value="UniProtKB-UniRule"/>
</dbReference>
<dbReference type="GO" id="GO:0005737">
    <property type="term" value="C:cytoplasm"/>
    <property type="evidence" value="ECO:0007669"/>
    <property type="project" value="TreeGrafter"/>
</dbReference>
<dbReference type="AlphaFoldDB" id="A0A9X4NRR2"/>
<evidence type="ECO:0000313" key="13">
    <source>
        <dbReference type="Proteomes" id="UP001152876"/>
    </source>
</evidence>
<dbReference type="InterPro" id="IPR004167">
    <property type="entry name" value="PSBD"/>
</dbReference>
<dbReference type="Pfam" id="PF02817">
    <property type="entry name" value="E3_binding"/>
    <property type="match status" value="1"/>
</dbReference>
<dbReference type="EMBL" id="AOGK01000012">
    <property type="protein sequence ID" value="MDG5976553.1"/>
    <property type="molecule type" value="Genomic_DNA"/>
</dbReference>
<dbReference type="CDD" id="cd06849">
    <property type="entry name" value="lipoyl_domain"/>
    <property type="match status" value="2"/>
</dbReference>
<comment type="cofactor">
    <cofactor evidence="9">
        <name>(R)-lipoate</name>
        <dbReference type="ChEBI" id="CHEBI:83088"/>
    </cofactor>
    <text evidence="9">Binds 2 lipoyl cofactors covalently.</text>
</comment>
<dbReference type="PANTHER" id="PTHR43178:SF2">
    <property type="entry name" value="DIHYDROLIPOYLLYSINE-RESIDUE ACETYLTRANSFERASE COMPONENT OF PYRUVATE DEHYDROGENASE COMPLEX"/>
    <property type="match status" value="1"/>
</dbReference>
<proteinExistence type="inferred from homology"/>
<sequence>MALVEVKVPDIGDFDEVAVIELLVKPGDTVRAEQSLITVESDKASMEIPSSTAGVVKELRVALGDKVKEGSVVLVLEAAGEAAAPAPAAAPAAAAPAPVAAAPAAAPAAPAAPAASGPVEVRVPDIGDFKDVAVIEVFVKPGDAIKVEQSLITVESDKASMEIPSSAAGVLKELKVKVGDKVNIGDLLAILEGAAGAAAPAPAAAAAPAAAPAAAAVAAPAAATVSVAAAPAHNPTGTPALGLPHASPSVRKFARELGVPLEEVQGKGPKGRITLDDVQGFTKSVMAGAVQTKAQAAKAPASGSGGGSELGLIPWPKVDFAKFGPIERKEMGRIKKISGANLLRNAIMIPAVTNHDDADITDLEAFRVSTNKENEKSGVKVTMLAFLIKASVAALKKFPEFNSSIDGDSLVYKQYWHIGFAADTPNGLMVPVIKDADKKGVLQISQEMGELAKKARDGKLSPAEMSGATFTISSLGGIGGRYFTPIINAPEVAILGVCKSNMEPVWDGKAFQPRLMLPLSLTWDHRVIDGAAAARFNAYLGQILGDFRRVLL</sequence>
<evidence type="ECO:0000256" key="5">
    <source>
        <dbReference type="ARBA" id="ARBA00022823"/>
    </source>
</evidence>
<dbReference type="Gene3D" id="3.30.559.10">
    <property type="entry name" value="Chloramphenicol acetyltransferase-like domain"/>
    <property type="match status" value="1"/>
</dbReference>
<organism evidence="12 13">
    <name type="scientific">Hydrogenophaga taeniospiralis CCUG 15921</name>
    <dbReference type="NCBI Taxonomy" id="1281780"/>
    <lineage>
        <taxon>Bacteria</taxon>
        <taxon>Pseudomonadati</taxon>
        <taxon>Pseudomonadota</taxon>
        <taxon>Betaproteobacteria</taxon>
        <taxon>Burkholderiales</taxon>
        <taxon>Comamonadaceae</taxon>
        <taxon>Hydrogenophaga</taxon>
    </lineage>
</organism>
<reference evidence="12" key="1">
    <citation type="submission" date="2013-01" db="EMBL/GenBank/DDBJ databases">
        <title>Genome draft of Hydrogenophaga taeniospiralis 2K1.</title>
        <authorList>
            <person name="Gomila M."/>
            <person name="Lalucat J."/>
        </authorList>
    </citation>
    <scope>NUCLEOTIDE SEQUENCE</scope>
    <source>
        <strain evidence="12">CCUG 15921</strain>
    </source>
</reference>
<evidence type="ECO:0000256" key="2">
    <source>
        <dbReference type="ARBA" id="ARBA00011484"/>
    </source>
</evidence>
<dbReference type="InterPro" id="IPR000089">
    <property type="entry name" value="Biotin_lipoyl"/>
</dbReference>
<dbReference type="InterPro" id="IPR023213">
    <property type="entry name" value="CAT-like_dom_sf"/>
</dbReference>
<keyword evidence="4" id="KW-0677">Repeat</keyword>
<dbReference type="OrthoDB" id="9805770at2"/>
<evidence type="ECO:0000256" key="4">
    <source>
        <dbReference type="ARBA" id="ARBA00022737"/>
    </source>
</evidence>